<keyword evidence="6" id="KW-0472">Membrane</keyword>
<dbReference type="PROSITE" id="PS50011">
    <property type="entry name" value="PROTEIN_KINASE_DOM"/>
    <property type="match status" value="1"/>
</dbReference>
<protein>
    <submittedName>
        <fullName evidence="8">Protein kinase</fullName>
    </submittedName>
</protein>
<dbReference type="PROSITE" id="PS00108">
    <property type="entry name" value="PROTEIN_KINASE_ST"/>
    <property type="match status" value="1"/>
</dbReference>
<dbReference type="Proteomes" id="UP001596004">
    <property type="component" value="Unassembled WGS sequence"/>
</dbReference>
<evidence type="ECO:0000313" key="8">
    <source>
        <dbReference type="EMBL" id="MFC4536835.1"/>
    </source>
</evidence>
<accession>A0ABV9CW02</accession>
<evidence type="ECO:0000259" key="7">
    <source>
        <dbReference type="PROSITE" id="PS50011"/>
    </source>
</evidence>
<keyword evidence="6" id="KW-0812">Transmembrane</keyword>
<dbReference type="CDD" id="cd14014">
    <property type="entry name" value="STKc_PknB_like"/>
    <property type="match status" value="1"/>
</dbReference>
<dbReference type="InterPro" id="IPR011009">
    <property type="entry name" value="Kinase-like_dom_sf"/>
</dbReference>
<gene>
    <name evidence="8" type="ORF">ACFO60_39205</name>
</gene>
<proteinExistence type="predicted"/>
<sequence>MPRQPCRARLFPGGVAERRDPCDRDVVRVPVAAGSLRPGDPDRIGPYRVVGRLGEGGQGVVYLAAAEAGEQVAVKVLHQHASTDRDSALSRELAAVRQVAEFCTVRILDIGLDHNPPYIAGEYVDGPSLQRMVQADGPRTGAVLHRLAIGTITALAAIHRAGVVHRDFKPANVLIGPDGPRVIDFGIARLIEASSTRTTAGSPPYMAPEHFTGDRIGPAADIFAWGSTITYAATGEPPFGRDTLAAIAYRILHDEPDLSGLPADLREAVSPCLSKDPEARPTARDVLLRLLGDRAEQNEPGDRAGEAGALHQGMAVASESSAEAAASRGISRRGVLIAATAAVAVGAGAAAAVFAGLPDRKARASAPSGTARSASVPTEAPAGGATPVAQRTGSPRASDASTPAQPSPTPTRSPSVQASRPPETAIDLAAAIDTAVTARSTATFSFDGGFTQSSTAAGATGRLVHRASDGLTRTDFDMRVEGPDLGAPQRVVVVGTWGYPVPRKGGRRFELYSREGEKPPYADGVDMVVATGSILTILELLSATGRLKRAGRTYSASLSTESAGSDLHQLLTPWSRKVDKTYLSYSLSVDEDDLPTAFVLTWKASVAGVGLYESVFATQYRQWRQGPAIVAPG</sequence>
<reference evidence="9" key="1">
    <citation type="journal article" date="2019" name="Int. J. Syst. Evol. Microbiol.">
        <title>The Global Catalogue of Microorganisms (GCM) 10K type strain sequencing project: providing services to taxonomists for standard genome sequencing and annotation.</title>
        <authorList>
            <consortium name="The Broad Institute Genomics Platform"/>
            <consortium name="The Broad Institute Genome Sequencing Center for Infectious Disease"/>
            <person name="Wu L."/>
            <person name="Ma J."/>
        </authorList>
    </citation>
    <scope>NUCLEOTIDE SEQUENCE [LARGE SCALE GENOMIC DNA]</scope>
    <source>
        <strain evidence="9">CGMCC 4.7132</strain>
    </source>
</reference>
<feature type="compositionally biased region" description="Polar residues" evidence="5">
    <location>
        <begin position="367"/>
        <end position="376"/>
    </location>
</feature>
<evidence type="ECO:0000256" key="5">
    <source>
        <dbReference type="SAM" id="MobiDB-lite"/>
    </source>
</evidence>
<dbReference type="Gene3D" id="3.30.200.20">
    <property type="entry name" value="Phosphorylase Kinase, domain 1"/>
    <property type="match status" value="1"/>
</dbReference>
<evidence type="ECO:0000256" key="1">
    <source>
        <dbReference type="ARBA" id="ARBA00022679"/>
    </source>
</evidence>
<comment type="caution">
    <text evidence="8">The sequence shown here is derived from an EMBL/GenBank/DDBJ whole genome shotgun (WGS) entry which is preliminary data.</text>
</comment>
<feature type="domain" description="Protein kinase" evidence="7">
    <location>
        <begin position="47"/>
        <end position="291"/>
    </location>
</feature>
<feature type="transmembrane region" description="Helical" evidence="6">
    <location>
        <begin position="335"/>
        <end position="357"/>
    </location>
</feature>
<keyword evidence="3 8" id="KW-0418">Kinase</keyword>
<evidence type="ECO:0000313" key="9">
    <source>
        <dbReference type="Proteomes" id="UP001596004"/>
    </source>
</evidence>
<keyword evidence="9" id="KW-1185">Reference proteome</keyword>
<dbReference type="SUPFAM" id="SSF56112">
    <property type="entry name" value="Protein kinase-like (PK-like)"/>
    <property type="match status" value="1"/>
</dbReference>
<organism evidence="8 9">
    <name type="scientific">Sphaerisporangium dianthi</name>
    <dbReference type="NCBI Taxonomy" id="1436120"/>
    <lineage>
        <taxon>Bacteria</taxon>
        <taxon>Bacillati</taxon>
        <taxon>Actinomycetota</taxon>
        <taxon>Actinomycetes</taxon>
        <taxon>Streptosporangiales</taxon>
        <taxon>Streptosporangiaceae</taxon>
        <taxon>Sphaerisporangium</taxon>
    </lineage>
</organism>
<evidence type="ECO:0000256" key="3">
    <source>
        <dbReference type="ARBA" id="ARBA00022777"/>
    </source>
</evidence>
<dbReference type="Gene3D" id="1.10.510.10">
    <property type="entry name" value="Transferase(Phosphotransferase) domain 1"/>
    <property type="match status" value="1"/>
</dbReference>
<dbReference type="InterPro" id="IPR008271">
    <property type="entry name" value="Ser/Thr_kinase_AS"/>
</dbReference>
<dbReference type="Pfam" id="PF00069">
    <property type="entry name" value="Pkinase"/>
    <property type="match status" value="1"/>
</dbReference>
<evidence type="ECO:0000256" key="2">
    <source>
        <dbReference type="ARBA" id="ARBA00022741"/>
    </source>
</evidence>
<keyword evidence="2" id="KW-0547">Nucleotide-binding</keyword>
<dbReference type="GO" id="GO:0016301">
    <property type="term" value="F:kinase activity"/>
    <property type="evidence" value="ECO:0007669"/>
    <property type="project" value="UniProtKB-KW"/>
</dbReference>
<evidence type="ECO:0000256" key="4">
    <source>
        <dbReference type="ARBA" id="ARBA00022840"/>
    </source>
</evidence>
<dbReference type="PANTHER" id="PTHR43289:SF34">
    <property type="entry name" value="SERINE_THREONINE-PROTEIN KINASE YBDM-RELATED"/>
    <property type="match status" value="1"/>
</dbReference>
<feature type="region of interest" description="Disordered" evidence="5">
    <location>
        <begin position="362"/>
        <end position="421"/>
    </location>
</feature>
<dbReference type="EMBL" id="JBHSFP010000059">
    <property type="protein sequence ID" value="MFC4536835.1"/>
    <property type="molecule type" value="Genomic_DNA"/>
</dbReference>
<keyword evidence="4" id="KW-0067">ATP-binding</keyword>
<keyword evidence="1" id="KW-0808">Transferase</keyword>
<keyword evidence="6" id="KW-1133">Transmembrane helix</keyword>
<dbReference type="RefSeq" id="WP_380852035.1">
    <property type="nucleotide sequence ID" value="NZ_JBHSFP010000059.1"/>
</dbReference>
<evidence type="ECO:0000256" key="6">
    <source>
        <dbReference type="SAM" id="Phobius"/>
    </source>
</evidence>
<name>A0ABV9CW02_9ACTN</name>
<dbReference type="InterPro" id="IPR000719">
    <property type="entry name" value="Prot_kinase_dom"/>
</dbReference>
<dbReference type="PANTHER" id="PTHR43289">
    <property type="entry name" value="MITOGEN-ACTIVATED PROTEIN KINASE KINASE KINASE 20-RELATED"/>
    <property type="match status" value="1"/>
</dbReference>